<protein>
    <recommendedName>
        <fullName evidence="1">A to I editase domain-containing protein</fullName>
    </recommendedName>
</protein>
<dbReference type="GO" id="GO:0003725">
    <property type="term" value="F:double-stranded RNA binding"/>
    <property type="evidence" value="ECO:0007669"/>
    <property type="project" value="TreeGrafter"/>
</dbReference>
<dbReference type="GO" id="GO:0006396">
    <property type="term" value="P:RNA processing"/>
    <property type="evidence" value="ECO:0007669"/>
    <property type="project" value="InterPro"/>
</dbReference>
<dbReference type="GO" id="GO:0005737">
    <property type="term" value="C:cytoplasm"/>
    <property type="evidence" value="ECO:0007669"/>
    <property type="project" value="TreeGrafter"/>
</dbReference>
<sequence length="331" mass="36799">MITALNDQIKKTKKLDHIFKQGNNILAAFLVKQGDNISVVSLGVGHTCLPDSIIAESPDDVLHDHHAEILAKRGLVRFLVDEIEKLDSSIDYPSLILQKNSGAASMKKFKQHDLRGDIPSSSFVKRGRSSWDDLQSLRTKPGRVDSPFSSCMSCSDKIGLWNLLGIQSELLYPLTGPIFVDHIVIGCDIDNDFFMFSIFGRFKTEVELLGREISFRIPGVKSVGSSQCVCPHNDNLVFSSLSANWYTGVELEITTSIGRKLGAAKKQGEYPKSTRSRLCRSSIRDKVNAVLSGKSLISIANEYTFGKALIRSKGDLMRHWLIRDSLKQIDL</sequence>
<dbReference type="InterPro" id="IPR002466">
    <property type="entry name" value="A_deamin"/>
</dbReference>
<dbReference type="GO" id="GO:0008251">
    <property type="term" value="F:tRNA-specific adenosine deaminase activity"/>
    <property type="evidence" value="ECO:0007669"/>
    <property type="project" value="TreeGrafter"/>
</dbReference>
<evidence type="ECO:0000313" key="2">
    <source>
        <dbReference type="EMBL" id="RKP19203.1"/>
    </source>
</evidence>
<dbReference type="AlphaFoldDB" id="A0A4P9YI10"/>
<dbReference type="GO" id="GO:0006382">
    <property type="term" value="P:adenosine to inosine editing"/>
    <property type="evidence" value="ECO:0007669"/>
    <property type="project" value="TreeGrafter"/>
</dbReference>
<dbReference type="GO" id="GO:0005730">
    <property type="term" value="C:nucleolus"/>
    <property type="evidence" value="ECO:0007669"/>
    <property type="project" value="TreeGrafter"/>
</dbReference>
<evidence type="ECO:0000313" key="3">
    <source>
        <dbReference type="Proteomes" id="UP000281549"/>
    </source>
</evidence>
<feature type="domain" description="A to I editase" evidence="1">
    <location>
        <begin position="41"/>
        <end position="283"/>
    </location>
</feature>
<organism evidence="2 3">
    <name type="scientific">Rozella allomycis (strain CSF55)</name>
    <dbReference type="NCBI Taxonomy" id="988480"/>
    <lineage>
        <taxon>Eukaryota</taxon>
        <taxon>Fungi</taxon>
        <taxon>Fungi incertae sedis</taxon>
        <taxon>Cryptomycota</taxon>
        <taxon>Cryptomycota incertae sedis</taxon>
        <taxon>Rozella</taxon>
    </lineage>
</organism>
<proteinExistence type="predicted"/>
<dbReference type="PROSITE" id="PS50141">
    <property type="entry name" value="A_DEAMIN_EDITASE"/>
    <property type="match status" value="1"/>
</dbReference>
<evidence type="ECO:0000259" key="1">
    <source>
        <dbReference type="PROSITE" id="PS50141"/>
    </source>
</evidence>
<dbReference type="GO" id="GO:0003726">
    <property type="term" value="F:double-stranded RNA adenosine deaminase activity"/>
    <property type="evidence" value="ECO:0007669"/>
    <property type="project" value="TreeGrafter"/>
</dbReference>
<dbReference type="SMART" id="SM00552">
    <property type="entry name" value="ADEAMc"/>
    <property type="match status" value="1"/>
</dbReference>
<dbReference type="PANTHER" id="PTHR10910:SF62">
    <property type="entry name" value="AT07585P-RELATED"/>
    <property type="match status" value="1"/>
</dbReference>
<accession>A0A4P9YI10</accession>
<dbReference type="PANTHER" id="PTHR10910">
    <property type="entry name" value="EUKARYOTE SPECIFIC DSRNA BINDING PROTEIN"/>
    <property type="match status" value="1"/>
</dbReference>
<dbReference type="Pfam" id="PF02137">
    <property type="entry name" value="A_deamin"/>
    <property type="match status" value="2"/>
</dbReference>
<dbReference type="EMBL" id="ML005271">
    <property type="protein sequence ID" value="RKP19203.1"/>
    <property type="molecule type" value="Genomic_DNA"/>
</dbReference>
<reference evidence="3" key="1">
    <citation type="journal article" date="2018" name="Nat. Microbiol.">
        <title>Leveraging single-cell genomics to expand the fungal tree of life.</title>
        <authorList>
            <person name="Ahrendt S.R."/>
            <person name="Quandt C.A."/>
            <person name="Ciobanu D."/>
            <person name="Clum A."/>
            <person name="Salamov A."/>
            <person name="Andreopoulos B."/>
            <person name="Cheng J.F."/>
            <person name="Woyke T."/>
            <person name="Pelin A."/>
            <person name="Henrissat B."/>
            <person name="Reynolds N.K."/>
            <person name="Benny G.L."/>
            <person name="Smith M.E."/>
            <person name="James T.Y."/>
            <person name="Grigoriev I.V."/>
        </authorList>
    </citation>
    <scope>NUCLEOTIDE SEQUENCE [LARGE SCALE GENOMIC DNA]</scope>
    <source>
        <strain evidence="3">CSF55</strain>
    </source>
</reference>
<name>A0A4P9YI10_ROZAC</name>
<gene>
    <name evidence="2" type="ORF">ROZALSC1DRAFT_29175</name>
</gene>
<dbReference type="Proteomes" id="UP000281549">
    <property type="component" value="Unassembled WGS sequence"/>
</dbReference>